<evidence type="ECO:0000313" key="1">
    <source>
        <dbReference type="EMBL" id="HAF1109323.1"/>
    </source>
</evidence>
<accession>A0A616MZQ7</accession>
<dbReference type="EMBL" id="DAAUCJ010000055">
    <property type="protein sequence ID" value="HAF1109323.1"/>
    <property type="molecule type" value="Genomic_DNA"/>
</dbReference>
<protein>
    <submittedName>
        <fullName evidence="1">Uncharacterized protein</fullName>
    </submittedName>
</protein>
<gene>
    <name evidence="1" type="ORF">G9F44_004433</name>
</gene>
<dbReference type="AlphaFoldDB" id="A0A616MZQ7"/>
<sequence>RFTQFFFIRAGTSADDIPNAGEKRWLSIEAGLLLRAYGLRYPTRSLMPGFFRRYASVPQYGDMMTGWTLSERNLPDSMVNCDLHRHTDI</sequence>
<organism evidence="1">
    <name type="scientific">Salmonella enterica subsp. enterica serovar Heidelberg</name>
    <dbReference type="NCBI Taxonomy" id="611"/>
    <lineage>
        <taxon>Bacteria</taxon>
        <taxon>Pseudomonadati</taxon>
        <taxon>Pseudomonadota</taxon>
        <taxon>Gammaproteobacteria</taxon>
        <taxon>Enterobacterales</taxon>
        <taxon>Enterobacteriaceae</taxon>
        <taxon>Salmonella</taxon>
    </lineage>
</organism>
<reference evidence="1" key="1">
    <citation type="journal article" date="2018" name="Genome Biol.">
        <title>SKESA: strategic k-mer extension for scrupulous assemblies.</title>
        <authorList>
            <person name="Souvorov A."/>
            <person name="Agarwala R."/>
            <person name="Lipman D.J."/>
        </authorList>
    </citation>
    <scope>NUCLEOTIDE SEQUENCE</scope>
    <source>
        <strain evidence="1">S17-15499</strain>
    </source>
</reference>
<name>A0A616MZQ7_SALET</name>
<feature type="non-terminal residue" evidence="1">
    <location>
        <position position="1"/>
    </location>
</feature>
<proteinExistence type="predicted"/>
<comment type="caution">
    <text evidence="1">The sequence shown here is derived from an EMBL/GenBank/DDBJ whole genome shotgun (WGS) entry which is preliminary data.</text>
</comment>
<reference evidence="1" key="2">
    <citation type="submission" date="2018-07" db="EMBL/GenBank/DDBJ databases">
        <authorList>
            <consortium name="NCBI Pathogen Detection Project"/>
        </authorList>
    </citation>
    <scope>NUCLEOTIDE SEQUENCE</scope>
    <source>
        <strain evidence="1">S17-15499</strain>
    </source>
</reference>